<dbReference type="Gene3D" id="1.50.10.10">
    <property type="match status" value="1"/>
</dbReference>
<feature type="compositionally biased region" description="Gly residues" evidence="1">
    <location>
        <begin position="1"/>
        <end position="10"/>
    </location>
</feature>
<dbReference type="Pfam" id="PF00723">
    <property type="entry name" value="Glyco_hydro_15"/>
    <property type="match status" value="1"/>
</dbReference>
<evidence type="ECO:0000313" key="4">
    <source>
        <dbReference type="EMBL" id="XAY05038.1"/>
    </source>
</evidence>
<feature type="region of interest" description="Disordered" evidence="1">
    <location>
        <begin position="1"/>
        <end position="26"/>
    </location>
</feature>
<dbReference type="PANTHER" id="PTHR31616:SF0">
    <property type="entry name" value="GLUCAN 1,4-ALPHA-GLUCOSIDASE"/>
    <property type="match status" value="1"/>
</dbReference>
<dbReference type="EC" id="3.2.1.28" evidence="4"/>
<dbReference type="PANTHER" id="PTHR31616">
    <property type="entry name" value="TREHALASE"/>
    <property type="match status" value="1"/>
</dbReference>
<evidence type="ECO:0000259" key="2">
    <source>
        <dbReference type="Pfam" id="PF00723"/>
    </source>
</evidence>
<keyword evidence="4" id="KW-0378">Hydrolase</keyword>
<protein>
    <submittedName>
        <fullName evidence="4">Trehalase</fullName>
        <ecNumber evidence="4">3.2.1.28</ecNumber>
    </submittedName>
</protein>
<dbReference type="InterPro" id="IPR008928">
    <property type="entry name" value="6-hairpin_glycosidase_sf"/>
</dbReference>
<dbReference type="KEGG" id="parq:DSM112329_01879"/>
<dbReference type="SUPFAM" id="SSF48208">
    <property type="entry name" value="Six-hairpin glycosidases"/>
    <property type="match status" value="1"/>
</dbReference>
<dbReference type="EMBL" id="CP114014">
    <property type="protein sequence ID" value="XAY05038.1"/>
    <property type="molecule type" value="Genomic_DNA"/>
</dbReference>
<sequence>MNGDSGSAGGRGDDDEMGGPGGSGAPVTAIADHGLIGDLHSAALIATDGTIAWFCPKRFDAPSVFARILDEDDGGCWTIAPTGDGARTAQFYFPDTNVLITRLMTQDGVVELQDLMPLRADDLDDEDPHHQRIVRRVVCVRGRMELTVRVAPRPDYGRSRYTLDPDADGRAVRFVGDGHGDGDGEPLLLCATVDLEVDGPDACATFTLEHGEAAGFVLHAGDPGDRHSGDHDRTDELFDTAVAAWRRWLSGSTYTGRWREMVHRSALALKLLTYVPTGAIVAAPTTSLPEELGGERNWDYRFVWIRDAAFTVYALLRLGLSDEAHAFVGWLDERLGEQDCTGRATERGPLQPMYRVDGDPDLPEAILDHLTGHAGSAPVRIGNGAADHLQLDIYGELIDSVYLYDKLGRPISHDTWTAVTELVGWLCEHWDQPDMGIWETRAGAQDHTVSRVMSWVAIERAVRMARSRGLPADLGRWTSVRDAIYAQVMDQGYDEERGAFVQRYGDDVLDAAVLLLPMVKFCAPTEPRFVSTLEAIEDELVADTLVHRYIADDSPDGLDGVEGTFSLCSFWYVEALTRVGRLDDAQLALEKMFTYANHLGLYAEQISPIGQQLGNFPQGLTHLSLISAAYNLDRALERS</sequence>
<dbReference type="InterPro" id="IPR045582">
    <property type="entry name" value="Trehalase-like_N"/>
</dbReference>
<proteinExistence type="predicted"/>
<keyword evidence="4" id="KW-0326">Glycosidase</keyword>
<organism evidence="4">
    <name type="scientific">Paraconexibacter sp. AEG42_29</name>
    <dbReference type="NCBI Taxonomy" id="2997339"/>
    <lineage>
        <taxon>Bacteria</taxon>
        <taxon>Bacillati</taxon>
        <taxon>Actinomycetota</taxon>
        <taxon>Thermoleophilia</taxon>
        <taxon>Solirubrobacterales</taxon>
        <taxon>Paraconexibacteraceae</taxon>
        <taxon>Paraconexibacter</taxon>
    </lineage>
</organism>
<reference evidence="4" key="1">
    <citation type="submission" date="2022-12" db="EMBL/GenBank/DDBJ databases">
        <title>Paraconexibacter alkalitolerans sp. nov. and Baekduia alba sp. nov., isolated from soil and emended description of the genera Paraconexibacter (Chun et al., 2020) and Baekduia (An et al., 2020).</title>
        <authorList>
            <person name="Vieira S."/>
            <person name="Huber K.J."/>
            <person name="Geppert A."/>
            <person name="Wolf J."/>
            <person name="Neumann-Schaal M."/>
            <person name="Muesken M."/>
            <person name="Overmann J."/>
        </authorList>
    </citation>
    <scope>NUCLEOTIDE SEQUENCE</scope>
    <source>
        <strain evidence="4">AEG42_29</strain>
    </source>
</reference>
<evidence type="ECO:0000256" key="1">
    <source>
        <dbReference type="SAM" id="MobiDB-lite"/>
    </source>
</evidence>
<dbReference type="AlphaFoldDB" id="A0AAU7ATN2"/>
<name>A0AAU7ATN2_9ACTN</name>
<dbReference type="GO" id="GO:0005975">
    <property type="term" value="P:carbohydrate metabolic process"/>
    <property type="evidence" value="ECO:0007669"/>
    <property type="project" value="InterPro"/>
</dbReference>
<feature type="domain" description="Trehalase-like N-terminal" evidence="3">
    <location>
        <begin position="24"/>
        <end position="172"/>
    </location>
</feature>
<evidence type="ECO:0000259" key="3">
    <source>
        <dbReference type="Pfam" id="PF19291"/>
    </source>
</evidence>
<dbReference type="Pfam" id="PF19291">
    <property type="entry name" value="TREH_N"/>
    <property type="match status" value="1"/>
</dbReference>
<feature type="domain" description="GH15-like" evidence="2">
    <location>
        <begin position="259"/>
        <end position="630"/>
    </location>
</feature>
<dbReference type="InterPro" id="IPR011613">
    <property type="entry name" value="GH15-like"/>
</dbReference>
<gene>
    <name evidence="4" type="ORF">DSM112329_01879</name>
</gene>
<dbReference type="InterPro" id="IPR012341">
    <property type="entry name" value="6hp_glycosidase-like_sf"/>
</dbReference>
<accession>A0AAU7ATN2</accession>
<dbReference type="GO" id="GO:0004555">
    <property type="term" value="F:alpha,alpha-trehalase activity"/>
    <property type="evidence" value="ECO:0007669"/>
    <property type="project" value="UniProtKB-EC"/>
</dbReference>